<proteinExistence type="predicted"/>
<reference evidence="2 3" key="1">
    <citation type="journal article" date="2023" name="Commun. Biol.">
        <title>Genome analysis of Parmales, the sister group of diatoms, reveals the evolutionary specialization of diatoms from phago-mixotrophs to photoautotrophs.</title>
        <authorList>
            <person name="Ban H."/>
            <person name="Sato S."/>
            <person name="Yoshikawa S."/>
            <person name="Yamada K."/>
            <person name="Nakamura Y."/>
            <person name="Ichinomiya M."/>
            <person name="Sato N."/>
            <person name="Blanc-Mathieu R."/>
            <person name="Endo H."/>
            <person name="Kuwata A."/>
            <person name="Ogata H."/>
        </authorList>
    </citation>
    <scope>NUCLEOTIDE SEQUENCE [LARGE SCALE GENOMIC DNA]</scope>
</reference>
<dbReference type="Proteomes" id="UP001165060">
    <property type="component" value="Unassembled WGS sequence"/>
</dbReference>
<keyword evidence="1" id="KW-1133">Transmembrane helix</keyword>
<keyword evidence="1" id="KW-0812">Transmembrane</keyword>
<feature type="transmembrane region" description="Helical" evidence="1">
    <location>
        <begin position="301"/>
        <end position="322"/>
    </location>
</feature>
<name>A0ABQ6MHL6_9STRA</name>
<evidence type="ECO:0000313" key="3">
    <source>
        <dbReference type="Proteomes" id="UP001165060"/>
    </source>
</evidence>
<accession>A0ABQ6MHL6</accession>
<evidence type="ECO:0000313" key="2">
    <source>
        <dbReference type="EMBL" id="GMI26205.1"/>
    </source>
</evidence>
<protein>
    <submittedName>
        <fullName evidence="2">Uncharacterized protein</fullName>
    </submittedName>
</protein>
<keyword evidence="3" id="KW-1185">Reference proteome</keyword>
<comment type="caution">
    <text evidence="2">The sequence shown here is derived from an EMBL/GenBank/DDBJ whole genome shotgun (WGS) entry which is preliminary data.</text>
</comment>
<evidence type="ECO:0000256" key="1">
    <source>
        <dbReference type="SAM" id="Phobius"/>
    </source>
</evidence>
<feature type="transmembrane region" description="Helical" evidence="1">
    <location>
        <begin position="201"/>
        <end position="225"/>
    </location>
</feature>
<feature type="transmembrane region" description="Helical" evidence="1">
    <location>
        <begin position="158"/>
        <end position="181"/>
    </location>
</feature>
<keyword evidence="1" id="KW-0472">Membrane</keyword>
<dbReference type="EMBL" id="BRYB01002839">
    <property type="protein sequence ID" value="GMI26205.1"/>
    <property type="molecule type" value="Genomic_DNA"/>
</dbReference>
<sequence length="406" mass="43680">MNDQRQDQAAAWLLPAAALLADCSAYIEAELAGAASPPPPHLEDLVGYLKEAKARAAVGKGRRRSSVSLEGGVEMMEREFTTSTMSQPGPGQVQPADLPVDHLTPDVMGAMSENLIGKWSLVPTNTTVAFEPKLEGGVLKDGVVLKDRVRNIRGLGSFVEAFLQPLAGFLLYIPILLLPAWGPFAIAGLTSTSLGDGTEGITRASLVIMALCGVGFSMFDLILFLDCHAGTVRLIIRNAKLSLLLTIGTRLVYTVAAAIYLPSFANVAWLVGQLIYTTFQNFFDAWKITSLMRLTEEGYKAMFGGAAAGFINGTAFVFAFTFEMCRHFAIIKLLDGSDAVNVVAVLPARWFGSQLVVTNVNLMNVCFTTSMILTLRTTLLTHGTGGKRFVVLSTPINLKPVYAVKP</sequence>
<gene>
    <name evidence="2" type="ORF">TeGR_g354</name>
</gene>
<organism evidence="2 3">
    <name type="scientific">Tetraparma gracilis</name>
    <dbReference type="NCBI Taxonomy" id="2962635"/>
    <lineage>
        <taxon>Eukaryota</taxon>
        <taxon>Sar</taxon>
        <taxon>Stramenopiles</taxon>
        <taxon>Ochrophyta</taxon>
        <taxon>Bolidophyceae</taxon>
        <taxon>Parmales</taxon>
        <taxon>Triparmaceae</taxon>
        <taxon>Tetraparma</taxon>
    </lineage>
</organism>